<dbReference type="EMBL" id="JAFBEC010000012">
    <property type="protein sequence ID" value="MBM7634436.1"/>
    <property type="molecule type" value="Genomic_DNA"/>
</dbReference>
<evidence type="ECO:0000313" key="2">
    <source>
        <dbReference type="EMBL" id="MBM7634436.1"/>
    </source>
</evidence>
<keyword evidence="3" id="KW-1185">Reference proteome</keyword>
<dbReference type="RefSeq" id="WP_204699226.1">
    <property type="nucleotide sequence ID" value="NZ_JAFBEC010000012.1"/>
</dbReference>
<gene>
    <name evidence="2" type="ORF">JOD17_003542</name>
</gene>
<feature type="domain" description="IrrE N-terminal-like" evidence="1">
    <location>
        <begin position="15"/>
        <end position="126"/>
    </location>
</feature>
<evidence type="ECO:0000313" key="3">
    <source>
        <dbReference type="Proteomes" id="UP000741863"/>
    </source>
</evidence>
<name>A0ABS2PGG8_9BACL</name>
<evidence type="ECO:0000259" key="1">
    <source>
        <dbReference type="Pfam" id="PF06114"/>
    </source>
</evidence>
<reference evidence="2 3" key="1">
    <citation type="submission" date="2021-01" db="EMBL/GenBank/DDBJ databases">
        <title>Genomic Encyclopedia of Type Strains, Phase IV (KMG-IV): sequencing the most valuable type-strain genomes for metagenomic binning, comparative biology and taxonomic classification.</title>
        <authorList>
            <person name="Goeker M."/>
        </authorList>
    </citation>
    <scope>NUCLEOTIDE SEQUENCE [LARGE SCALE GENOMIC DNA]</scope>
    <source>
        <strain evidence="2 3">DSM 25540</strain>
    </source>
</reference>
<proteinExistence type="predicted"/>
<sequence length="140" mass="16352">MIISHYQTNNVYELCDYLHIKILKNDLGQATGVLHYYNAMPLIHINSKANYKDYYIAYILGYFFFNFNPDHSVLFDRLNDEKSNVFASELLLTDELLFTDLNTIKSLTIEEIANFFNLPIHAIRIKMNGVPNSKVIFSYL</sequence>
<comment type="caution">
    <text evidence="2">The sequence shown here is derived from an EMBL/GenBank/DDBJ whole genome shotgun (WGS) entry which is preliminary data.</text>
</comment>
<accession>A0ABS2PGG8</accession>
<organism evidence="2 3">
    <name type="scientific">Geomicrobium sediminis</name>
    <dbReference type="NCBI Taxonomy" id="1347788"/>
    <lineage>
        <taxon>Bacteria</taxon>
        <taxon>Bacillati</taxon>
        <taxon>Bacillota</taxon>
        <taxon>Bacilli</taxon>
        <taxon>Bacillales</taxon>
        <taxon>Geomicrobium</taxon>
    </lineage>
</organism>
<dbReference type="Pfam" id="PF06114">
    <property type="entry name" value="Peptidase_M78"/>
    <property type="match status" value="1"/>
</dbReference>
<dbReference type="InterPro" id="IPR010359">
    <property type="entry name" value="IrrE_HExxH"/>
</dbReference>
<dbReference type="Proteomes" id="UP000741863">
    <property type="component" value="Unassembled WGS sequence"/>
</dbReference>
<protein>
    <submittedName>
        <fullName evidence="2">Zn-dependent peptidase ImmA (M78 family)</fullName>
    </submittedName>
</protein>